<keyword evidence="4" id="KW-0378">Hydrolase</keyword>
<dbReference type="PANTHER" id="PTHR11705:SF143">
    <property type="entry name" value="SLL0236 PROTEIN"/>
    <property type="match status" value="1"/>
</dbReference>
<dbReference type="Pfam" id="PF00246">
    <property type="entry name" value="Peptidase_M14"/>
    <property type="match status" value="1"/>
</dbReference>
<name>A0A2W2EU78_9ACTN</name>
<keyword evidence="11" id="KW-1185">Reference proteome</keyword>
<dbReference type="InterPro" id="IPR000834">
    <property type="entry name" value="Peptidase_M14"/>
</dbReference>
<dbReference type="SUPFAM" id="SSF53187">
    <property type="entry name" value="Zn-dependent exopeptidases"/>
    <property type="match status" value="1"/>
</dbReference>
<accession>A0A2W2EU78</accession>
<comment type="similarity">
    <text evidence="2 7">Belongs to the peptidase M14 family.</text>
</comment>
<evidence type="ECO:0000259" key="9">
    <source>
        <dbReference type="PROSITE" id="PS52035"/>
    </source>
</evidence>
<comment type="caution">
    <text evidence="10">The sequence shown here is derived from an EMBL/GenBank/DDBJ whole genome shotgun (WGS) entry which is preliminary data.</text>
</comment>
<evidence type="ECO:0000256" key="1">
    <source>
        <dbReference type="ARBA" id="ARBA00001947"/>
    </source>
</evidence>
<dbReference type="SMART" id="SM00631">
    <property type="entry name" value="Zn_pept"/>
    <property type="match status" value="1"/>
</dbReference>
<feature type="signal peptide" evidence="8">
    <location>
        <begin position="1"/>
        <end position="25"/>
    </location>
</feature>
<evidence type="ECO:0000256" key="2">
    <source>
        <dbReference type="ARBA" id="ARBA00005988"/>
    </source>
</evidence>
<dbReference type="PANTHER" id="PTHR11705">
    <property type="entry name" value="PROTEASE FAMILY M14 CARBOXYPEPTIDASE A,B"/>
    <property type="match status" value="1"/>
</dbReference>
<evidence type="ECO:0000256" key="4">
    <source>
        <dbReference type="ARBA" id="ARBA00022801"/>
    </source>
</evidence>
<comment type="caution">
    <text evidence="7">Lacks conserved residue(s) required for the propagation of feature annotation.</text>
</comment>
<evidence type="ECO:0000256" key="7">
    <source>
        <dbReference type="PROSITE-ProRule" id="PRU01379"/>
    </source>
</evidence>
<evidence type="ECO:0000256" key="6">
    <source>
        <dbReference type="ARBA" id="ARBA00023049"/>
    </source>
</evidence>
<dbReference type="AlphaFoldDB" id="A0A2W2EU78"/>
<dbReference type="GO" id="GO:0008270">
    <property type="term" value="F:zinc ion binding"/>
    <property type="evidence" value="ECO:0007669"/>
    <property type="project" value="InterPro"/>
</dbReference>
<dbReference type="GO" id="GO:0005615">
    <property type="term" value="C:extracellular space"/>
    <property type="evidence" value="ECO:0007669"/>
    <property type="project" value="TreeGrafter"/>
</dbReference>
<dbReference type="GO" id="GO:0004181">
    <property type="term" value="F:metallocarboxypeptidase activity"/>
    <property type="evidence" value="ECO:0007669"/>
    <property type="project" value="InterPro"/>
</dbReference>
<sequence>MRMRRLLAVVLSCAVVGLPAAPAAADPPTHPGGPCIQDNQNVSLSSVAGYADVVSGLDRIARTSKGLVTVHKAGQSGEGRDLLYATVGRGPDVFWLHARIHGDELHSTESVLQVLDHLASGDPDARLIRERMTVIVIPMYNPDGAEANIRQSTTPNRVDLNRDWENFSQPESRAWYALWQRMRPRLALDLHHMGTAPVVQGTEELNQFQIGIRPIDPSRMTATQWATAQQLSMVSVKALDGFGQTHVARYPDIDITNAVLSRMLLGGPGPDGSSPGFATQGAIFYEVRSVGQKSNGYLERLFTVPTMAVLNAVARGELAGTDLSGIDAIPRATQGTCGV</sequence>
<keyword evidence="8" id="KW-0732">Signal</keyword>
<keyword evidence="3" id="KW-0645">Protease</keyword>
<reference evidence="10 11" key="1">
    <citation type="submission" date="2018-01" db="EMBL/GenBank/DDBJ databases">
        <title>Draft genome sequence of Nonomuraea sp. KC333.</title>
        <authorList>
            <person name="Sahin N."/>
            <person name="Saygin H."/>
            <person name="Ay H."/>
        </authorList>
    </citation>
    <scope>NUCLEOTIDE SEQUENCE [LARGE SCALE GENOMIC DNA]</scope>
    <source>
        <strain evidence="10 11">KC333</strain>
    </source>
</reference>
<dbReference type="OrthoDB" id="9758209at2"/>
<evidence type="ECO:0000313" key="11">
    <source>
        <dbReference type="Proteomes" id="UP000249304"/>
    </source>
</evidence>
<dbReference type="Gene3D" id="3.40.630.10">
    <property type="entry name" value="Zn peptidases"/>
    <property type="match status" value="1"/>
</dbReference>
<proteinExistence type="inferred from homology"/>
<feature type="domain" description="Peptidase M14" evidence="9">
    <location>
        <begin position="46"/>
        <end position="339"/>
    </location>
</feature>
<evidence type="ECO:0000256" key="3">
    <source>
        <dbReference type="ARBA" id="ARBA00022670"/>
    </source>
</evidence>
<dbReference type="Proteomes" id="UP000249304">
    <property type="component" value="Unassembled WGS sequence"/>
</dbReference>
<keyword evidence="5" id="KW-0862">Zinc</keyword>
<keyword evidence="6" id="KW-0482">Metalloprotease</keyword>
<dbReference type="RefSeq" id="WP_111184238.1">
    <property type="nucleotide sequence ID" value="NZ_POUD01000279.1"/>
</dbReference>
<dbReference type="GO" id="GO:0006508">
    <property type="term" value="P:proteolysis"/>
    <property type="evidence" value="ECO:0007669"/>
    <property type="project" value="UniProtKB-KW"/>
</dbReference>
<evidence type="ECO:0000313" key="10">
    <source>
        <dbReference type="EMBL" id="PZG07934.1"/>
    </source>
</evidence>
<comment type="cofactor">
    <cofactor evidence="1">
        <name>Zn(2+)</name>
        <dbReference type="ChEBI" id="CHEBI:29105"/>
    </cofactor>
</comment>
<evidence type="ECO:0000256" key="8">
    <source>
        <dbReference type="SAM" id="SignalP"/>
    </source>
</evidence>
<evidence type="ECO:0000256" key="5">
    <source>
        <dbReference type="ARBA" id="ARBA00022833"/>
    </source>
</evidence>
<protein>
    <recommendedName>
        <fullName evidence="9">Peptidase M14 domain-containing protein</fullName>
    </recommendedName>
</protein>
<organism evidence="10 11">
    <name type="scientific">Nonomuraea aridisoli</name>
    <dbReference type="NCBI Taxonomy" id="2070368"/>
    <lineage>
        <taxon>Bacteria</taxon>
        <taxon>Bacillati</taxon>
        <taxon>Actinomycetota</taxon>
        <taxon>Actinomycetes</taxon>
        <taxon>Streptosporangiales</taxon>
        <taxon>Streptosporangiaceae</taxon>
        <taxon>Nonomuraea</taxon>
    </lineage>
</organism>
<gene>
    <name evidence="10" type="ORF">C1J01_39775</name>
</gene>
<feature type="chain" id="PRO_5016181410" description="Peptidase M14 domain-containing protein" evidence="8">
    <location>
        <begin position="26"/>
        <end position="339"/>
    </location>
</feature>
<dbReference type="PROSITE" id="PS52035">
    <property type="entry name" value="PEPTIDASE_M14"/>
    <property type="match status" value="1"/>
</dbReference>
<dbReference type="EMBL" id="POUD01000279">
    <property type="protein sequence ID" value="PZG07934.1"/>
    <property type="molecule type" value="Genomic_DNA"/>
</dbReference>